<dbReference type="KEGG" id="pseg:D3H65_12185"/>
<keyword evidence="2" id="KW-1185">Reference proteome</keyword>
<gene>
    <name evidence="1" type="ORF">D3H65_12185</name>
</gene>
<reference evidence="1 2" key="1">
    <citation type="submission" date="2018-09" db="EMBL/GenBank/DDBJ databases">
        <title>Genome sequencing of strain 6GH32-13.</title>
        <authorList>
            <person name="Weon H.-Y."/>
            <person name="Heo J."/>
            <person name="Kwon S.-W."/>
        </authorList>
    </citation>
    <scope>NUCLEOTIDE SEQUENCE [LARGE SCALE GENOMIC DNA]</scope>
    <source>
        <strain evidence="1 2">5GH32-13</strain>
    </source>
</reference>
<dbReference type="AlphaFoldDB" id="A0A3B7MJR5"/>
<evidence type="ECO:0000313" key="2">
    <source>
        <dbReference type="Proteomes" id="UP000263900"/>
    </source>
</evidence>
<proteinExistence type="predicted"/>
<organism evidence="1 2">
    <name type="scientific">Paraflavitalea soli</name>
    <dbReference type="NCBI Taxonomy" id="2315862"/>
    <lineage>
        <taxon>Bacteria</taxon>
        <taxon>Pseudomonadati</taxon>
        <taxon>Bacteroidota</taxon>
        <taxon>Chitinophagia</taxon>
        <taxon>Chitinophagales</taxon>
        <taxon>Chitinophagaceae</taxon>
        <taxon>Paraflavitalea</taxon>
    </lineage>
</organism>
<protein>
    <submittedName>
        <fullName evidence="1">Uncharacterized protein</fullName>
    </submittedName>
</protein>
<sequence length="95" mass="10410">MTAYNEKKYERCIQLGAPLVAVTNHPGIQYKLAECFCQAGQPVPGLELLGILAKKGLPYPVEENKGFSSLPVRAIFILPTARPERCTGNCRAVIH</sequence>
<dbReference type="EMBL" id="CP032157">
    <property type="protein sequence ID" value="AXY74694.1"/>
    <property type="molecule type" value="Genomic_DNA"/>
</dbReference>
<accession>A0A3B7MJR5</accession>
<dbReference type="Proteomes" id="UP000263900">
    <property type="component" value="Chromosome"/>
</dbReference>
<evidence type="ECO:0000313" key="1">
    <source>
        <dbReference type="EMBL" id="AXY74694.1"/>
    </source>
</evidence>
<name>A0A3B7MJR5_9BACT</name>